<dbReference type="InterPro" id="IPR002611">
    <property type="entry name" value="IstB_ATP-bd"/>
</dbReference>
<dbReference type="EMBL" id="JAARRM010000007">
    <property type="protein sequence ID" value="MBC1522432.1"/>
    <property type="molecule type" value="Genomic_DNA"/>
</dbReference>
<dbReference type="Pfam" id="PF01695">
    <property type="entry name" value="IstB_IS21"/>
    <property type="match status" value="1"/>
</dbReference>
<reference evidence="2 3" key="1">
    <citation type="submission" date="2020-03" db="EMBL/GenBank/DDBJ databases">
        <title>Soil Listeria distribution.</title>
        <authorList>
            <person name="Liao J."/>
            <person name="Wiedmann M."/>
        </authorList>
    </citation>
    <scope>NUCLEOTIDE SEQUENCE [LARGE SCALE GENOMIC DNA]</scope>
    <source>
        <strain evidence="2 3">FSL L7-1507</strain>
    </source>
</reference>
<gene>
    <name evidence="2" type="ORF">HB912_12315</name>
</gene>
<evidence type="ECO:0000313" key="2">
    <source>
        <dbReference type="EMBL" id="MBC1522432.1"/>
    </source>
</evidence>
<protein>
    <submittedName>
        <fullName evidence="2">ATP-binding protein</fullName>
    </submittedName>
</protein>
<dbReference type="GO" id="GO:0005524">
    <property type="term" value="F:ATP binding"/>
    <property type="evidence" value="ECO:0007669"/>
    <property type="project" value="UniProtKB-KW"/>
</dbReference>
<evidence type="ECO:0000313" key="3">
    <source>
        <dbReference type="Proteomes" id="UP000559885"/>
    </source>
</evidence>
<keyword evidence="2" id="KW-0067">ATP-binding</keyword>
<dbReference type="RefSeq" id="WP_185374986.1">
    <property type="nucleotide sequence ID" value="NZ_JAARRM010000007.1"/>
</dbReference>
<name>A0A841ZSR1_9LIST</name>
<dbReference type="PANTHER" id="PTHR30050">
    <property type="entry name" value="CHROMOSOMAL REPLICATION INITIATOR PROTEIN DNAA"/>
    <property type="match status" value="1"/>
</dbReference>
<keyword evidence="2" id="KW-0547">Nucleotide-binding</keyword>
<sequence length="295" mass="33394">MERVKDVMGEIQKNKDLQASTANPVRFSMLDKYCESDVHRGKTVQMMCVDGEELCPICKREADNKQLSTELKHKAKEIQKQKRLDTLLQNSLFEDDNLKQAGFKNYYAEKGTEAAHNKQKMIQVSKAYQEGQTFNTWLYGEPGTGKTHLAVAAIRTINELSSGKFTCLFVNTSKLMQDIRRTFSNNGFGGETESSYIERCASPDILVLDDLGAESGRIGKENQASDFVHRVLYAISNERLKKSTIITTNLTFDELETIYDKKLVSRLKGKHLALDFSQTQDHRDQKMNVGDVTDG</sequence>
<dbReference type="Proteomes" id="UP000559885">
    <property type="component" value="Unassembled WGS sequence"/>
</dbReference>
<feature type="domain" description="AAA+ ATPase" evidence="1">
    <location>
        <begin position="132"/>
        <end position="269"/>
    </location>
</feature>
<dbReference type="GO" id="GO:0006260">
    <property type="term" value="P:DNA replication"/>
    <property type="evidence" value="ECO:0007669"/>
    <property type="project" value="TreeGrafter"/>
</dbReference>
<dbReference type="AlphaFoldDB" id="A0A841ZSR1"/>
<dbReference type="InterPro" id="IPR027417">
    <property type="entry name" value="P-loop_NTPase"/>
</dbReference>
<dbReference type="PANTHER" id="PTHR30050:SF4">
    <property type="entry name" value="ATP-BINDING PROTEIN RV3427C IN INSERTION SEQUENCE-RELATED"/>
    <property type="match status" value="1"/>
</dbReference>
<dbReference type="CDD" id="cd00009">
    <property type="entry name" value="AAA"/>
    <property type="match status" value="1"/>
</dbReference>
<comment type="caution">
    <text evidence="2">The sequence shown here is derived from an EMBL/GenBank/DDBJ whole genome shotgun (WGS) entry which is preliminary data.</text>
</comment>
<evidence type="ECO:0000259" key="1">
    <source>
        <dbReference type="SMART" id="SM00382"/>
    </source>
</evidence>
<dbReference type="SUPFAM" id="SSF52540">
    <property type="entry name" value="P-loop containing nucleoside triphosphate hydrolases"/>
    <property type="match status" value="1"/>
</dbReference>
<dbReference type="SMART" id="SM00382">
    <property type="entry name" value="AAA"/>
    <property type="match status" value="1"/>
</dbReference>
<organism evidence="2 3">
    <name type="scientific">Listeria aquatica</name>
    <dbReference type="NCBI Taxonomy" id="1494960"/>
    <lineage>
        <taxon>Bacteria</taxon>
        <taxon>Bacillati</taxon>
        <taxon>Bacillota</taxon>
        <taxon>Bacilli</taxon>
        <taxon>Bacillales</taxon>
        <taxon>Listeriaceae</taxon>
        <taxon>Listeria</taxon>
    </lineage>
</organism>
<dbReference type="InterPro" id="IPR003593">
    <property type="entry name" value="AAA+_ATPase"/>
</dbReference>
<proteinExistence type="predicted"/>
<accession>A0A841ZSR1</accession>
<dbReference type="Gene3D" id="3.40.50.300">
    <property type="entry name" value="P-loop containing nucleotide triphosphate hydrolases"/>
    <property type="match status" value="1"/>
</dbReference>